<sequence length="1118" mass="128223">MAATGRIEELEALYNHIDLLNSKLDIFETMTNNASIIGAALSSANGERFKRTVDPYIASLFTDKPVSVPNLAAHQSFINSTIKDLVVQAQVIKYMYQFCNLTEHELRNLCQIIKDFDLRWNQPLTIRCCQIFVQYCKTILFIKTHPVIKYIMIMINSSSQIDVVKKSVITPNDVTKILVYVIGASGDPFYFMKTRVDFLSNQMARLSGTVGAFLARLFGTFPLVDFQQFSIFNKQPSEVETTLMSDEFIILSNLSLLKETLFFYLFIFYEASSGSQSFELIIESIFTESPKVSLSKTFMIPLQDLISFSSSSHLPTRIMKSASDITDQKFRTSHTQRMIHVAFLLQDILNIVNFRTGELPQLMNHIIALSGLAFYELDQYFTYDQRCPEALELLSVVLELSNIIVKNQEDVERFFTYNLAAVDLQFLKKQLSPAGFDEIANNTKELNIPLLLKDLAKSLEVVDLGEYDKGTRYDFTAFNVTYARYLRIFNDIKTRERVSFLDPIFEHLTTINFHIKLATSALDTFLLYCPIQTLWRHTGSNYNENTWTRHITDENMPLQHIPSILSIFTYFSLDHNCLRQLLSVVTSLQNMYSHIRQKVFERMSRSISQNFFPTAQGIKIGLQTHDFSGRENIFNSTDFATPKGITRQLVEIQYKSTNAANQLNSFCQRIPQNVIVFNQTDRTAEFMTNTLMNNLSSCLFPDKVPNPSLMDRSFTAATEFLWPVFAQLGSSFPNQIYQCRLSNSKPASANPSIAEQTKEFNGTVNYQPVNINTKKLGSDPKAQIQWQRTELILKIEQKFDKFVSSKWEKMTYLPTLKGFWYKNQNKTENSFFTEQSLRYIVENLGIYAGLRIDRIFIHKIASTINELYSAFRMTNSPELSNWYNDFVHKGVLPDIDQLKKGGINVDELSKKVILIGACLKMRELLLNALSSVVREAVPGLQELMETAQKRCNNVWKTEAQVLIAEAVLGDPNNLHFVEEILKKLRVQPYNSTINHFFFYLALLLNGKQFKECVYMPEFDAITENLLLVPYTAKAFLNLSEFLFKESSRKINADATVTFVSALGQIVQTRKNQNTVNSFTILADKVPQIMGIEYQRIEAIFPSRTVNFAYNAVEKKAKK</sequence>
<dbReference type="Pfam" id="PF09735">
    <property type="entry name" value="Nckap1"/>
    <property type="match status" value="1"/>
</dbReference>
<proteinExistence type="inferred from homology"/>
<dbReference type="RefSeq" id="XP_068358662.1">
    <property type="nucleotide sequence ID" value="XM_068505126.1"/>
</dbReference>
<dbReference type="VEuPathDB" id="TrichDB:TRFO_26738"/>
<reference evidence="2" key="1">
    <citation type="submission" date="2016-10" db="EMBL/GenBank/DDBJ databases">
        <authorList>
            <person name="Benchimol M."/>
            <person name="Almeida L.G."/>
            <person name="Vasconcelos A.T."/>
            <person name="Perreira-Neves A."/>
            <person name="Rosa I.A."/>
            <person name="Tasca T."/>
            <person name="Bogo M.R."/>
            <person name="de Souza W."/>
        </authorList>
    </citation>
    <scope>NUCLEOTIDE SEQUENCE [LARGE SCALE GENOMIC DNA]</scope>
    <source>
        <strain evidence="2">K</strain>
    </source>
</reference>
<dbReference type="Proteomes" id="UP000179807">
    <property type="component" value="Unassembled WGS sequence"/>
</dbReference>
<evidence type="ECO:0000256" key="1">
    <source>
        <dbReference type="ARBA" id="ARBA00037947"/>
    </source>
</evidence>
<dbReference type="OrthoDB" id="10265884at2759"/>
<dbReference type="AlphaFoldDB" id="A0A1J4K728"/>
<dbReference type="GeneID" id="94839830"/>
<dbReference type="GO" id="GO:0030031">
    <property type="term" value="P:cell projection assembly"/>
    <property type="evidence" value="ECO:0007669"/>
    <property type="project" value="TreeGrafter"/>
</dbReference>
<accession>A0A1J4K728</accession>
<dbReference type="GO" id="GO:0000902">
    <property type="term" value="P:cell morphogenesis"/>
    <property type="evidence" value="ECO:0007669"/>
    <property type="project" value="TreeGrafter"/>
</dbReference>
<evidence type="ECO:0000313" key="3">
    <source>
        <dbReference type="Proteomes" id="UP000179807"/>
    </source>
</evidence>
<dbReference type="GO" id="GO:0030866">
    <property type="term" value="P:cortical actin cytoskeleton organization"/>
    <property type="evidence" value="ECO:0007669"/>
    <property type="project" value="TreeGrafter"/>
</dbReference>
<evidence type="ECO:0000313" key="2">
    <source>
        <dbReference type="EMBL" id="OHT05526.1"/>
    </source>
</evidence>
<dbReference type="PANTHER" id="PTHR12093:SF10">
    <property type="entry name" value="MEMBRANE-ASSOCIATED PROTEIN HEM"/>
    <property type="match status" value="1"/>
</dbReference>
<name>A0A1J4K728_9EUKA</name>
<dbReference type="PANTHER" id="PTHR12093">
    <property type="entry name" value="NCK-ASSOCIATED PROTEIN 1"/>
    <property type="match status" value="1"/>
</dbReference>
<gene>
    <name evidence="2" type="ORF">TRFO_26738</name>
</gene>
<comment type="similarity">
    <text evidence="1">Belongs to the HEM-1/HEM-2 family.</text>
</comment>
<protein>
    <submittedName>
        <fullName evidence="2">Uncharacterized protein</fullName>
    </submittedName>
</protein>
<dbReference type="InterPro" id="IPR019137">
    <property type="entry name" value="Nck-associated_protein-1"/>
</dbReference>
<keyword evidence="3" id="KW-1185">Reference proteome</keyword>
<dbReference type="EMBL" id="MLAK01000755">
    <property type="protein sequence ID" value="OHT05526.1"/>
    <property type="molecule type" value="Genomic_DNA"/>
</dbReference>
<dbReference type="GO" id="GO:0016477">
    <property type="term" value="P:cell migration"/>
    <property type="evidence" value="ECO:0007669"/>
    <property type="project" value="TreeGrafter"/>
</dbReference>
<organism evidence="2 3">
    <name type="scientific">Tritrichomonas foetus</name>
    <dbReference type="NCBI Taxonomy" id="1144522"/>
    <lineage>
        <taxon>Eukaryota</taxon>
        <taxon>Metamonada</taxon>
        <taxon>Parabasalia</taxon>
        <taxon>Tritrichomonadida</taxon>
        <taxon>Tritrichomonadidae</taxon>
        <taxon>Tritrichomonas</taxon>
    </lineage>
</organism>
<dbReference type="GO" id="GO:0031209">
    <property type="term" value="C:SCAR complex"/>
    <property type="evidence" value="ECO:0007669"/>
    <property type="project" value="TreeGrafter"/>
</dbReference>
<comment type="caution">
    <text evidence="2">The sequence shown here is derived from an EMBL/GenBank/DDBJ whole genome shotgun (WGS) entry which is preliminary data.</text>
</comment>